<evidence type="ECO:0000256" key="2">
    <source>
        <dbReference type="ARBA" id="ARBA00012281"/>
    </source>
</evidence>
<evidence type="ECO:0000256" key="7">
    <source>
        <dbReference type="RuleBase" id="RU361139"/>
    </source>
</evidence>
<dbReference type="PANTHER" id="PTHR11516">
    <property type="entry name" value="PYRUVATE DEHYDROGENASE E1 COMPONENT, ALPHA SUBUNIT BACTERIAL AND ORGANELLAR"/>
    <property type="match status" value="1"/>
</dbReference>
<gene>
    <name evidence="7 10" type="primary">pdhA</name>
    <name evidence="10" type="ORF">ABZZ21_28180</name>
</gene>
<sequence>MTVARPTRTRKDQAKDPARDPAPPKSSKKTKRAKRAKASASAGPPPGRGAAGHRTDLLESMLRIRRFEERCVELYSAAKIRGFVHLYIGEEAVAVGINEALTPEDAVVSTYREHGHALARGITAEAVMAEMYGRTTGSSGGRGGSMHLFDASRRFYGGNAIVAGGLPLAAGLALADHMRGQPNVTCCFFGDGAFAEGEFHETANLAALWKLPLLLVCENNLYAMGTALERHEAQTDLAMRAASYGMVAWAVDGMDVEAVEHAARRAVEGIRTGTGPHFLELRTYRFRAHSMYDPDRYRQKAEVERWKERDPISLLTDRMRENGELGDRDLARIEQRVTDEIDHAVGAAEQAPEEPVEHLLHHVTSSSTEEVW</sequence>
<reference evidence="10 11" key="1">
    <citation type="submission" date="2024-06" db="EMBL/GenBank/DDBJ databases">
        <title>The Natural Products Discovery Center: Release of the First 8490 Sequenced Strains for Exploring Actinobacteria Biosynthetic Diversity.</title>
        <authorList>
            <person name="Kalkreuter E."/>
            <person name="Kautsar S.A."/>
            <person name="Yang D."/>
            <person name="Bader C.D."/>
            <person name="Teijaro C.N."/>
            <person name="Fluegel L."/>
            <person name="Davis C.M."/>
            <person name="Simpson J.R."/>
            <person name="Lauterbach L."/>
            <person name="Steele A.D."/>
            <person name="Gui C."/>
            <person name="Meng S."/>
            <person name="Li G."/>
            <person name="Viehrig K."/>
            <person name="Ye F."/>
            <person name="Su P."/>
            <person name="Kiefer A.F."/>
            <person name="Nichols A."/>
            <person name="Cepeda A.J."/>
            <person name="Yan W."/>
            <person name="Fan B."/>
            <person name="Jiang Y."/>
            <person name="Adhikari A."/>
            <person name="Zheng C.-J."/>
            <person name="Schuster L."/>
            <person name="Cowan T.M."/>
            <person name="Smanski M.J."/>
            <person name="Chevrette M.G."/>
            <person name="De Carvalho L.P.S."/>
            <person name="Shen B."/>
        </authorList>
    </citation>
    <scope>NUCLEOTIDE SEQUENCE [LARGE SCALE GENOMIC DNA]</scope>
    <source>
        <strain evidence="10 11">NPDC006434</strain>
    </source>
</reference>
<dbReference type="EMBL" id="JBEXPZ010000039">
    <property type="protein sequence ID" value="MET9848350.1"/>
    <property type="molecule type" value="Genomic_DNA"/>
</dbReference>
<dbReference type="InterPro" id="IPR050642">
    <property type="entry name" value="PDH_E1_Alpha_Subunit"/>
</dbReference>
<comment type="cofactor">
    <cofactor evidence="1 7">
        <name>thiamine diphosphate</name>
        <dbReference type="ChEBI" id="CHEBI:58937"/>
    </cofactor>
</comment>
<comment type="subunit">
    <text evidence="7">Heterodimer of an alpha and a beta chain.</text>
</comment>
<evidence type="ECO:0000256" key="6">
    <source>
        <dbReference type="ARBA" id="ARBA00023317"/>
    </source>
</evidence>
<evidence type="ECO:0000256" key="8">
    <source>
        <dbReference type="SAM" id="MobiDB-lite"/>
    </source>
</evidence>
<evidence type="ECO:0000256" key="1">
    <source>
        <dbReference type="ARBA" id="ARBA00001964"/>
    </source>
</evidence>
<proteinExistence type="predicted"/>
<evidence type="ECO:0000256" key="5">
    <source>
        <dbReference type="ARBA" id="ARBA00023052"/>
    </source>
</evidence>
<dbReference type="SUPFAM" id="SSF52518">
    <property type="entry name" value="Thiamin diphosphate-binding fold (THDP-binding)"/>
    <property type="match status" value="1"/>
</dbReference>
<accession>A0ABV2V4Z4</accession>
<feature type="region of interest" description="Disordered" evidence="8">
    <location>
        <begin position="1"/>
        <end position="54"/>
    </location>
</feature>
<comment type="catalytic activity">
    <reaction evidence="7">
        <text>N(6)-[(R)-lipoyl]-L-lysyl-[protein] + pyruvate + H(+) = N(6)-[(R)-S(8)-acetyldihydrolipoyl]-L-lysyl-[protein] + CO2</text>
        <dbReference type="Rhea" id="RHEA:19189"/>
        <dbReference type="Rhea" id="RHEA-COMP:10474"/>
        <dbReference type="Rhea" id="RHEA-COMP:10478"/>
        <dbReference type="ChEBI" id="CHEBI:15361"/>
        <dbReference type="ChEBI" id="CHEBI:15378"/>
        <dbReference type="ChEBI" id="CHEBI:16526"/>
        <dbReference type="ChEBI" id="CHEBI:83099"/>
        <dbReference type="ChEBI" id="CHEBI:83111"/>
        <dbReference type="EC" id="1.2.4.1"/>
    </reaction>
</comment>
<keyword evidence="11" id="KW-1185">Reference proteome</keyword>
<organism evidence="10 11">
    <name type="scientific">Streptomyces ossamyceticus</name>
    <dbReference type="NCBI Taxonomy" id="249581"/>
    <lineage>
        <taxon>Bacteria</taxon>
        <taxon>Bacillati</taxon>
        <taxon>Actinomycetota</taxon>
        <taxon>Actinomycetes</taxon>
        <taxon>Kitasatosporales</taxon>
        <taxon>Streptomycetaceae</taxon>
        <taxon>Streptomyces</taxon>
    </lineage>
</organism>
<keyword evidence="4 7" id="KW-0560">Oxidoreductase</keyword>
<dbReference type="RefSeq" id="WP_355400178.1">
    <property type="nucleotide sequence ID" value="NZ_JBEXPZ010000039.1"/>
</dbReference>
<feature type="compositionally biased region" description="Basic residues" evidence="8">
    <location>
        <begin position="26"/>
        <end position="37"/>
    </location>
</feature>
<feature type="domain" description="Dehydrogenase E1 component" evidence="9">
    <location>
        <begin position="60"/>
        <end position="356"/>
    </location>
</feature>
<evidence type="ECO:0000256" key="4">
    <source>
        <dbReference type="ARBA" id="ARBA00023002"/>
    </source>
</evidence>
<comment type="function">
    <text evidence="7">The pyruvate dehydrogenase complex catalyzes the overall conversion of pyruvate to acetyl-CoA and CO(2).</text>
</comment>
<feature type="compositionally biased region" description="Basic and acidic residues" evidence="8">
    <location>
        <begin position="9"/>
        <end position="19"/>
    </location>
</feature>
<evidence type="ECO:0000313" key="10">
    <source>
        <dbReference type="EMBL" id="MET9848350.1"/>
    </source>
</evidence>
<dbReference type="EC" id="1.2.4.1" evidence="2 7"/>
<dbReference type="InterPro" id="IPR017597">
    <property type="entry name" value="Pyrv_DH_E1_asu_subgrp-y"/>
</dbReference>
<dbReference type="Proteomes" id="UP001550210">
    <property type="component" value="Unassembled WGS sequence"/>
</dbReference>
<evidence type="ECO:0000313" key="11">
    <source>
        <dbReference type="Proteomes" id="UP001550210"/>
    </source>
</evidence>
<dbReference type="InterPro" id="IPR029061">
    <property type="entry name" value="THDP-binding"/>
</dbReference>
<dbReference type="Pfam" id="PF00676">
    <property type="entry name" value="E1_dh"/>
    <property type="match status" value="1"/>
</dbReference>
<keyword evidence="5 7" id="KW-0786">Thiamine pyrophosphate</keyword>
<dbReference type="Gene3D" id="3.40.50.970">
    <property type="match status" value="1"/>
</dbReference>
<dbReference type="CDD" id="cd02000">
    <property type="entry name" value="TPP_E1_PDC_ADC_BCADC"/>
    <property type="match status" value="1"/>
</dbReference>
<protein>
    <recommendedName>
        <fullName evidence="3 7">Pyruvate dehydrogenase E1 component subunit alpha</fullName>
        <ecNumber evidence="2 7">1.2.4.1</ecNumber>
    </recommendedName>
</protein>
<evidence type="ECO:0000259" key="9">
    <source>
        <dbReference type="Pfam" id="PF00676"/>
    </source>
</evidence>
<dbReference type="InterPro" id="IPR001017">
    <property type="entry name" value="DH_E1"/>
</dbReference>
<dbReference type="PANTHER" id="PTHR11516:SF60">
    <property type="entry name" value="PYRUVATE DEHYDROGENASE E1 COMPONENT SUBUNIT ALPHA"/>
    <property type="match status" value="1"/>
</dbReference>
<name>A0ABV2V4Z4_9ACTN</name>
<evidence type="ECO:0000256" key="3">
    <source>
        <dbReference type="ARBA" id="ARBA00014159"/>
    </source>
</evidence>
<comment type="caution">
    <text evidence="10">The sequence shown here is derived from an EMBL/GenBank/DDBJ whole genome shotgun (WGS) entry which is preliminary data.</text>
</comment>
<dbReference type="GO" id="GO:0004739">
    <property type="term" value="F:pyruvate dehydrogenase (acetyl-transferring) activity"/>
    <property type="evidence" value="ECO:0007669"/>
    <property type="project" value="UniProtKB-EC"/>
</dbReference>
<keyword evidence="6 7" id="KW-0670">Pyruvate</keyword>
<dbReference type="NCBIfam" id="TIGR03182">
    <property type="entry name" value="PDH_E1_alph_y"/>
    <property type="match status" value="1"/>
</dbReference>